<accession>A0A750H8K9</accession>
<reference evidence="1" key="2">
    <citation type="submission" date="2020-02" db="EMBL/GenBank/DDBJ databases">
        <authorList>
            <consortium name="NCBI Pathogen Detection Project"/>
        </authorList>
    </citation>
    <scope>NUCLEOTIDE SEQUENCE</scope>
    <source>
        <strain evidence="1">MA.GA5714TB</strain>
    </source>
</reference>
<evidence type="ECO:0000313" key="1">
    <source>
        <dbReference type="EMBL" id="HAF6252679.1"/>
    </source>
</evidence>
<protein>
    <submittedName>
        <fullName evidence="1">Uncharacterized protein</fullName>
    </submittedName>
</protein>
<dbReference type="AlphaFoldDB" id="A0A750H8K9"/>
<dbReference type="GO" id="GO:0003677">
    <property type="term" value="F:DNA binding"/>
    <property type="evidence" value="ECO:0007669"/>
    <property type="project" value="InterPro"/>
</dbReference>
<sequence length="34" mass="3947">MNDTLWALSYFAGNFGCSPLDIIKRYIEGQDRDH</sequence>
<organism evidence="1">
    <name type="scientific">Salmonella enterica</name>
    <name type="common">Salmonella choleraesuis</name>
    <dbReference type="NCBI Taxonomy" id="28901"/>
    <lineage>
        <taxon>Bacteria</taxon>
        <taxon>Pseudomonadati</taxon>
        <taxon>Pseudomonadota</taxon>
        <taxon>Gammaproteobacteria</taxon>
        <taxon>Enterobacterales</taxon>
        <taxon>Enterobacteriaceae</taxon>
        <taxon>Salmonella</taxon>
    </lineage>
</organism>
<dbReference type="EMBL" id="DAAVPT010000017">
    <property type="protein sequence ID" value="HAF6252679.1"/>
    <property type="molecule type" value="Genomic_DNA"/>
</dbReference>
<dbReference type="SUPFAM" id="SSF143422">
    <property type="entry name" value="Transposase IS200-like"/>
    <property type="match status" value="1"/>
</dbReference>
<dbReference type="GO" id="GO:0004803">
    <property type="term" value="F:transposase activity"/>
    <property type="evidence" value="ECO:0007669"/>
    <property type="project" value="InterPro"/>
</dbReference>
<dbReference type="InterPro" id="IPR036515">
    <property type="entry name" value="Transposase_17_sf"/>
</dbReference>
<comment type="caution">
    <text evidence="1">The sequence shown here is derived from an EMBL/GenBank/DDBJ whole genome shotgun (WGS) entry which is preliminary data.</text>
</comment>
<gene>
    <name evidence="1" type="ORF">G9E63_004357</name>
</gene>
<dbReference type="GO" id="GO:0006313">
    <property type="term" value="P:DNA transposition"/>
    <property type="evidence" value="ECO:0007669"/>
    <property type="project" value="InterPro"/>
</dbReference>
<reference evidence="1" key="1">
    <citation type="journal article" date="2018" name="Genome Biol.">
        <title>SKESA: strategic k-mer extension for scrupulous assemblies.</title>
        <authorList>
            <person name="Souvorov A."/>
            <person name="Agarwala R."/>
            <person name="Lipman D.J."/>
        </authorList>
    </citation>
    <scope>NUCLEOTIDE SEQUENCE</scope>
    <source>
        <strain evidence="1">MA.GA5714TB</strain>
    </source>
</reference>
<proteinExistence type="predicted"/>
<name>A0A750H8K9_SALER</name>